<dbReference type="GO" id="GO:0046872">
    <property type="term" value="F:metal ion binding"/>
    <property type="evidence" value="ECO:0007669"/>
    <property type="project" value="UniProtKB-KW"/>
</dbReference>
<dbReference type="PANTHER" id="PTHR19136">
    <property type="entry name" value="MOLYBDENUM COFACTOR GUANYLYLTRANSFERASE"/>
    <property type="match status" value="1"/>
</dbReference>
<keyword evidence="3" id="KW-0479">Metal-binding</keyword>
<dbReference type="GO" id="GO:0006777">
    <property type="term" value="P:Mo-molybdopterin cofactor biosynthetic process"/>
    <property type="evidence" value="ECO:0007669"/>
    <property type="project" value="UniProtKB-KW"/>
</dbReference>
<evidence type="ECO:0000256" key="2">
    <source>
        <dbReference type="ARBA" id="ARBA00022679"/>
    </source>
</evidence>
<evidence type="ECO:0000256" key="1">
    <source>
        <dbReference type="ARBA" id="ARBA00022490"/>
    </source>
</evidence>
<evidence type="ECO:0000256" key="3">
    <source>
        <dbReference type="ARBA" id="ARBA00022723"/>
    </source>
</evidence>
<dbReference type="Gene3D" id="3.90.550.10">
    <property type="entry name" value="Spore Coat Polysaccharide Biosynthesis Protein SpsA, Chain A"/>
    <property type="match status" value="1"/>
</dbReference>
<dbReference type="InterPro" id="IPR013482">
    <property type="entry name" value="Molybde_CF_guanTrfase"/>
</dbReference>
<dbReference type="InterPro" id="IPR025877">
    <property type="entry name" value="MobA-like_NTP_Trfase"/>
</dbReference>
<feature type="domain" description="MobA-like NTP transferase" evidence="8">
    <location>
        <begin position="170"/>
        <end position="317"/>
    </location>
</feature>
<dbReference type="SUPFAM" id="SSF53448">
    <property type="entry name" value="Nucleotide-diphospho-sugar transferases"/>
    <property type="match status" value="1"/>
</dbReference>
<dbReference type="InterPro" id="IPR029044">
    <property type="entry name" value="Nucleotide-diphossugar_trans"/>
</dbReference>
<evidence type="ECO:0000259" key="8">
    <source>
        <dbReference type="Pfam" id="PF12804"/>
    </source>
</evidence>
<keyword evidence="7" id="KW-0501">Molybdenum cofactor biosynthesis</keyword>
<dbReference type="AlphaFoldDB" id="A0A840USF3"/>
<proteinExistence type="predicted"/>
<dbReference type="RefSeq" id="WP_183349575.1">
    <property type="nucleotide sequence ID" value="NZ_JACHEO010000005.1"/>
</dbReference>
<keyword evidence="10" id="KW-1185">Reference proteome</keyword>
<keyword evidence="5" id="KW-0460">Magnesium</keyword>
<dbReference type="CDD" id="cd02503">
    <property type="entry name" value="MobA"/>
    <property type="match status" value="1"/>
</dbReference>
<dbReference type="Proteomes" id="UP000539642">
    <property type="component" value="Unassembled WGS sequence"/>
</dbReference>
<dbReference type="GO" id="GO:0005525">
    <property type="term" value="F:GTP binding"/>
    <property type="evidence" value="ECO:0007669"/>
    <property type="project" value="UniProtKB-KW"/>
</dbReference>
<name>A0A840USF3_9BACT</name>
<dbReference type="EMBL" id="JACHEO010000005">
    <property type="protein sequence ID" value="MBB5347643.1"/>
    <property type="molecule type" value="Genomic_DNA"/>
</dbReference>
<dbReference type="Pfam" id="PF12804">
    <property type="entry name" value="NTP_transf_3"/>
    <property type="match status" value="1"/>
</dbReference>
<organism evidence="9 10">
    <name type="scientific">Desulfoprunum benzoelyticum</name>
    <dbReference type="NCBI Taxonomy" id="1506996"/>
    <lineage>
        <taxon>Bacteria</taxon>
        <taxon>Pseudomonadati</taxon>
        <taxon>Thermodesulfobacteriota</taxon>
        <taxon>Desulfobulbia</taxon>
        <taxon>Desulfobulbales</taxon>
        <taxon>Desulfobulbaceae</taxon>
        <taxon>Desulfoprunum</taxon>
    </lineage>
</organism>
<evidence type="ECO:0000313" key="10">
    <source>
        <dbReference type="Proteomes" id="UP000539642"/>
    </source>
</evidence>
<reference evidence="9 10" key="1">
    <citation type="submission" date="2020-08" db="EMBL/GenBank/DDBJ databases">
        <title>Genomic Encyclopedia of Type Strains, Phase IV (KMG-IV): sequencing the most valuable type-strain genomes for metagenomic binning, comparative biology and taxonomic classification.</title>
        <authorList>
            <person name="Goeker M."/>
        </authorList>
    </citation>
    <scope>NUCLEOTIDE SEQUENCE [LARGE SCALE GENOMIC DNA]</scope>
    <source>
        <strain evidence="9 10">DSM 28570</strain>
    </source>
</reference>
<dbReference type="PANTHER" id="PTHR19136:SF81">
    <property type="entry name" value="MOLYBDENUM COFACTOR GUANYLYLTRANSFERASE"/>
    <property type="match status" value="1"/>
</dbReference>
<dbReference type="GO" id="GO:0016779">
    <property type="term" value="F:nucleotidyltransferase activity"/>
    <property type="evidence" value="ECO:0007669"/>
    <property type="project" value="UniProtKB-ARBA"/>
</dbReference>
<sequence length="367" mass="40012">MSDGAHRISACRRLPVFRLISTNAAIAQDFGRSLAGEIAGRGLRLLVVRFPAAGVPATAVAPFPGDTAIPAADRPDGGESFSVSHLEVVDAGHALSLLTDLALHHDLVLVDGDCGLPLNTVRLATTAALETDEGDTADLRTVDPRQGTAACADLLLSWLDEIWRAVPVWACVLIGGRSSRMGRPKHLLEKAGGRTWLEDTVDVLRPHVERVVLAGRGEIPSSLQDLTRIADAPGLVGPLSGILAAMRWQPDVTWLLVACDMPSLTSSALHWLLEERRPGRWAVIPRRKADIYVEPLFACYDRRCRTLFEELRLSGSLRIGMIAHKIDVYHPVIPEPFLHAWDNINTPSEFEQYCDDCGINREQAGEG</sequence>
<gene>
    <name evidence="9" type="ORF">HNQ81_001364</name>
</gene>
<evidence type="ECO:0000256" key="6">
    <source>
        <dbReference type="ARBA" id="ARBA00023134"/>
    </source>
</evidence>
<evidence type="ECO:0000313" key="9">
    <source>
        <dbReference type="EMBL" id="MBB5347643.1"/>
    </source>
</evidence>
<protein>
    <submittedName>
        <fullName evidence="9">Molybdopterin-guanine dinucleotide biosynthesis protein A</fullName>
    </submittedName>
</protein>
<accession>A0A840USF3</accession>
<comment type="caution">
    <text evidence="9">The sequence shown here is derived from an EMBL/GenBank/DDBJ whole genome shotgun (WGS) entry which is preliminary data.</text>
</comment>
<keyword evidence="2" id="KW-0808">Transferase</keyword>
<keyword evidence="4" id="KW-0547">Nucleotide-binding</keyword>
<evidence type="ECO:0000256" key="5">
    <source>
        <dbReference type="ARBA" id="ARBA00022842"/>
    </source>
</evidence>
<keyword evidence="6" id="KW-0342">GTP-binding</keyword>
<evidence type="ECO:0000256" key="4">
    <source>
        <dbReference type="ARBA" id="ARBA00022741"/>
    </source>
</evidence>
<evidence type="ECO:0000256" key="7">
    <source>
        <dbReference type="ARBA" id="ARBA00023150"/>
    </source>
</evidence>
<keyword evidence="1" id="KW-0963">Cytoplasm</keyword>